<proteinExistence type="predicted"/>
<dbReference type="RefSeq" id="XP_031765086.2">
    <property type="nucleotide sequence ID" value="XM_031909226.2"/>
</dbReference>
<dbReference type="RefSeq" id="XP_052749893.1">
    <property type="nucleotide sequence ID" value="XM_052893933.1"/>
</dbReference>
<evidence type="ECO:0000313" key="5">
    <source>
        <dbReference type="RefSeq" id="XP_052749893.1"/>
    </source>
</evidence>
<evidence type="ECO:0000313" key="6">
    <source>
        <dbReference type="RefSeq" id="XP_052749894.1"/>
    </source>
</evidence>
<evidence type="ECO:0000313" key="7">
    <source>
        <dbReference type="RefSeq" id="XP_052749895.1"/>
    </source>
</evidence>
<dbReference type="Proteomes" id="UP001652740">
    <property type="component" value="Unplaced"/>
</dbReference>
<dbReference type="RefSeq" id="XP_052749895.1">
    <property type="nucleotide sequence ID" value="XM_052893935.1"/>
</dbReference>
<evidence type="ECO:0000313" key="4">
    <source>
        <dbReference type="RefSeq" id="XP_031765087.2"/>
    </source>
</evidence>
<name>A0A6J3BXD0_GALME</name>
<protein>
    <submittedName>
        <fullName evidence="3 4">Uncharacterized protein LOC113509433 isoform X1</fullName>
    </submittedName>
</protein>
<dbReference type="Pfam" id="PF13896">
    <property type="entry name" value="Glyco_transf_49"/>
    <property type="match status" value="1"/>
</dbReference>
<accession>A0A6J3BXD0</accession>
<dbReference type="PANTHER" id="PTHR47412">
    <property type="entry name" value="FI01434P-RELATED"/>
    <property type="match status" value="1"/>
</dbReference>
<gene>
    <name evidence="3 4 5 6 7" type="primary">LOC113509433</name>
</gene>
<evidence type="ECO:0000313" key="3">
    <source>
        <dbReference type="RefSeq" id="XP_031765086.2"/>
    </source>
</evidence>
<dbReference type="RefSeq" id="XP_031765087.2">
    <property type="nucleotide sequence ID" value="XM_031909227.2"/>
</dbReference>
<dbReference type="GeneID" id="113509433"/>
<dbReference type="RefSeq" id="XP_052749894.1">
    <property type="nucleotide sequence ID" value="XM_052893934.1"/>
</dbReference>
<dbReference type="AlphaFoldDB" id="A0A6J3BXD0"/>
<organism evidence="2 4">
    <name type="scientific">Galleria mellonella</name>
    <name type="common">Greater wax moth</name>
    <dbReference type="NCBI Taxonomy" id="7137"/>
    <lineage>
        <taxon>Eukaryota</taxon>
        <taxon>Metazoa</taxon>
        <taxon>Ecdysozoa</taxon>
        <taxon>Arthropoda</taxon>
        <taxon>Hexapoda</taxon>
        <taxon>Insecta</taxon>
        <taxon>Pterygota</taxon>
        <taxon>Neoptera</taxon>
        <taxon>Endopterygota</taxon>
        <taxon>Lepidoptera</taxon>
        <taxon>Glossata</taxon>
        <taxon>Ditrysia</taxon>
        <taxon>Pyraloidea</taxon>
        <taxon>Pyralidae</taxon>
        <taxon>Galleriinae</taxon>
        <taxon>Galleria</taxon>
    </lineage>
</organism>
<reference evidence="3 4" key="1">
    <citation type="submission" date="2025-05" db="UniProtKB">
        <authorList>
            <consortium name="RefSeq"/>
        </authorList>
    </citation>
    <scope>IDENTIFICATION</scope>
    <source>
        <tissue evidence="3 4">Whole larvae</tissue>
    </source>
</reference>
<keyword evidence="1" id="KW-0812">Transmembrane</keyword>
<feature type="transmembrane region" description="Helical" evidence="1">
    <location>
        <begin position="21"/>
        <end position="41"/>
    </location>
</feature>
<evidence type="ECO:0000256" key="1">
    <source>
        <dbReference type="SAM" id="Phobius"/>
    </source>
</evidence>
<sequence length="530" mass="62277">MIRCLRIFGAYSFRLSRRHSTILLIASFIVTITVILQLYAYRHHDRPHRRQRIGDFDYSPGSFLKGRQPNENVTYCNFNYGLPDTLKWGSFRVQSSPETGNLSPYGVIYDAIKGKAYTNTSKYEALTYATQATPEFIYHIVEIAKYWDGPISLSVFVPDYDADLTIQIMNHLCHCYSGMSKVSLHLFYPRKFPPKMRTREQRMMSTTTVVTTTINSTVEEILKAKLNKYRNLNNKTRAQYIEWVRKNKIQRMMVRLPKKRSFAPTLQFRDCSGLESFDIPTFRRENNMIYPINVGRNVARNASRTNYFIVSDIEMVPSDGLAPKFLTMVRKLMGDKKRNEGCIFAKTVFVVPLFEVERGEEIPRDKDTLVRMVAANRATYFHQKVCSHCQRFPGLQSWLTRSSPAGIEPMLIARREYPYHRWEPLYFGTHKEPWYSEMLSWEGRQDKMTQMLEMCLQGYKFIVLDGGFLCHASLIFKIRLNFVNYEVFRRATIFNTYRYYVIILSLKNKYKINKVPRKVDCKKCDVMYSL</sequence>
<evidence type="ECO:0000313" key="2">
    <source>
        <dbReference type="Proteomes" id="UP001652740"/>
    </source>
</evidence>
<keyword evidence="1" id="KW-0472">Membrane</keyword>
<keyword evidence="1" id="KW-1133">Transmembrane helix</keyword>
<dbReference type="PANTHER" id="PTHR47412:SF1">
    <property type="entry name" value="FI01434P-RELATED"/>
    <property type="match status" value="1"/>
</dbReference>
<keyword evidence="2" id="KW-1185">Reference proteome</keyword>